<name>A0A5F7ZGB2_MACMU</name>
<dbReference type="AlphaFoldDB" id="A0A5F7ZGB2"/>
<reference evidence="3" key="1">
    <citation type="journal article" date="2007" name="Science">
        <title>Evolutionary and biomedical insights from the rhesus macaque genome.</title>
        <authorList>
            <person name="Gibbs R.A."/>
            <person name="Rogers J."/>
            <person name="Katze M.G."/>
            <person name="Bumgarner R."/>
            <person name="Weinstock G.M."/>
            <person name="Mardis E.R."/>
            <person name="Remington K.A."/>
            <person name="Strausberg R.L."/>
            <person name="Venter J.C."/>
            <person name="Wilson R.K."/>
            <person name="Batzer M.A."/>
            <person name="Bustamante C.D."/>
            <person name="Eichler E.E."/>
            <person name="Hahn M.W."/>
            <person name="Hardison R.C."/>
            <person name="Makova K.D."/>
            <person name="Miller W."/>
            <person name="Milosavljevic A."/>
            <person name="Palermo R.E."/>
            <person name="Siepel A."/>
            <person name="Sikela J.M."/>
            <person name="Attaway T."/>
            <person name="Bell S."/>
            <person name="Bernard K.E."/>
            <person name="Buhay C.J."/>
            <person name="Chandrabose M.N."/>
            <person name="Dao M."/>
            <person name="Davis C."/>
            <person name="Delehaunty K.D."/>
            <person name="Ding Y."/>
            <person name="Dinh H.H."/>
            <person name="Dugan-Rocha S."/>
            <person name="Fulton L.A."/>
            <person name="Gabisi R.A."/>
            <person name="Garner T.T."/>
            <person name="Godfrey J."/>
            <person name="Hawes A.C."/>
            <person name="Hernandez J."/>
            <person name="Hines S."/>
            <person name="Holder M."/>
            <person name="Hume J."/>
            <person name="Jhangiani S.N."/>
            <person name="Joshi V."/>
            <person name="Khan Z.M."/>
            <person name="Kirkness E.F."/>
            <person name="Cree A."/>
            <person name="Fowler R.G."/>
            <person name="Lee S."/>
            <person name="Lewis L.R."/>
            <person name="Li Z."/>
            <person name="Liu Y.-S."/>
            <person name="Moore S.M."/>
            <person name="Muzny D."/>
            <person name="Nazareth L.V."/>
            <person name="Ngo D.N."/>
            <person name="Okwuonu G.O."/>
            <person name="Pai G."/>
            <person name="Parker D."/>
            <person name="Paul H.A."/>
            <person name="Pfannkoch C."/>
            <person name="Pohl C.S."/>
            <person name="Rogers Y.-H.C."/>
            <person name="Ruiz S.J."/>
            <person name="Sabo A."/>
            <person name="Santibanez J."/>
            <person name="Schneider B.W."/>
            <person name="Smith S.M."/>
            <person name="Sodergren E."/>
            <person name="Svatek A.F."/>
            <person name="Utterback T.R."/>
            <person name="Vattathil S."/>
            <person name="Warren W."/>
            <person name="White C.S."/>
            <person name="Chinwalla A.T."/>
            <person name="Feng Y."/>
            <person name="Halpern A.L."/>
            <person name="Hillier L.W."/>
            <person name="Huang X."/>
            <person name="Minx P."/>
            <person name="Nelson J.O."/>
            <person name="Pepin K.H."/>
            <person name="Qin X."/>
            <person name="Sutton G.G."/>
            <person name="Venter E."/>
            <person name="Walenz B.P."/>
            <person name="Wallis J.W."/>
            <person name="Worley K.C."/>
            <person name="Yang S.-P."/>
            <person name="Jones S.M."/>
            <person name="Marra M.A."/>
            <person name="Rocchi M."/>
            <person name="Schein J.E."/>
            <person name="Baertsch R."/>
            <person name="Clarke L."/>
            <person name="Csuros M."/>
            <person name="Glasscock J."/>
            <person name="Harris R.A."/>
            <person name="Havlak P."/>
            <person name="Jackson A.R."/>
            <person name="Jiang H."/>
            <person name="Liu Y."/>
            <person name="Messina D.N."/>
            <person name="Shen Y."/>
            <person name="Song H.X.-Z."/>
            <person name="Wylie T."/>
            <person name="Zhang L."/>
            <person name="Birney E."/>
            <person name="Han K."/>
            <person name="Konkel M.K."/>
            <person name="Lee J."/>
            <person name="Smit A.F.A."/>
            <person name="Ullmer B."/>
            <person name="Wang H."/>
            <person name="Xing J."/>
            <person name="Burhans R."/>
            <person name="Cheng Z."/>
            <person name="Karro J.E."/>
            <person name="Ma J."/>
            <person name="Raney B."/>
            <person name="She X."/>
            <person name="Cox M.J."/>
            <person name="Demuth J.P."/>
            <person name="Dumas L.J."/>
            <person name="Han S.-G."/>
            <person name="Hopkins J."/>
            <person name="Karimpour-Fard A."/>
            <person name="Kim Y.H."/>
            <person name="Pollack J.R."/>
            <person name="Vinar T."/>
            <person name="Addo-Quaye C."/>
            <person name="Degenhardt J."/>
            <person name="Denby A."/>
            <person name="Hubisz M.J."/>
            <person name="Indap A."/>
            <person name="Kosiol C."/>
            <person name="Lahn B.T."/>
            <person name="Lawson H.A."/>
            <person name="Marklein A."/>
            <person name="Nielsen R."/>
            <person name="Vallender E.J."/>
            <person name="Clark A.G."/>
            <person name="Ferguson B."/>
            <person name="Hernandez R.D."/>
            <person name="Hirani K."/>
            <person name="Kehrer-Sawatzki H."/>
            <person name="Kolb J."/>
            <person name="Patil S."/>
            <person name="Pu L.-L."/>
            <person name="Ren Y."/>
            <person name="Smith D.G."/>
            <person name="Wheeler D.A."/>
            <person name="Schenck I."/>
            <person name="Ball E.V."/>
            <person name="Chen R."/>
            <person name="Cooper D.N."/>
            <person name="Giardine B."/>
            <person name="Hsu F."/>
            <person name="Kent W.J."/>
            <person name="Lesk A."/>
            <person name="Nelson D.L."/>
            <person name="O'brien W.E."/>
            <person name="Pruefer K."/>
            <person name="Stenson P.D."/>
            <person name="Wallace J.C."/>
            <person name="Ke H."/>
            <person name="Liu X.-M."/>
            <person name="Wang P."/>
            <person name="Xiang A.P."/>
            <person name="Yang F."/>
            <person name="Barber G.P."/>
            <person name="Haussler D."/>
            <person name="Karolchik D."/>
            <person name="Kern A.D."/>
            <person name="Kuhn R.M."/>
            <person name="Smith K.E."/>
            <person name="Zwieg A.S."/>
        </authorList>
    </citation>
    <scope>NUCLEOTIDE SEQUENCE [LARGE SCALE GENOMIC DNA]</scope>
    <source>
        <strain evidence="3">17573</strain>
    </source>
</reference>
<dbReference type="VEuPathDB" id="HostDB:ENSMMUG00000052460"/>
<sequence>MSHNSHVFNWNIQFILLLRAAYLRIDKSKGPKLFAFCLFVCFETESHSIAQAGMRWLDLSSLQPLPPWFKGFSCLSLPSSWDYRLLPPCLANFCIFSKDSVSLSWPG</sequence>
<reference evidence="2" key="2">
    <citation type="submission" date="2019-01" db="EMBL/GenBank/DDBJ databases">
        <authorList>
            <person name="Graves T."/>
            <person name="Eichler E.E."/>
            <person name="Wilson R.K."/>
        </authorList>
    </citation>
    <scope>NUCLEOTIDE SEQUENCE [LARGE SCALE GENOMIC DNA]</scope>
    <source>
        <strain evidence="2">17573</strain>
    </source>
</reference>
<evidence type="ECO:0000313" key="2">
    <source>
        <dbReference type="Ensembl" id="ENSMMUP00000064213.1"/>
    </source>
</evidence>
<evidence type="ECO:0000313" key="3">
    <source>
        <dbReference type="Proteomes" id="UP000006718"/>
    </source>
</evidence>
<reference evidence="2" key="4">
    <citation type="submission" date="2025-09" db="UniProtKB">
        <authorList>
            <consortium name="Ensembl"/>
        </authorList>
    </citation>
    <scope>IDENTIFICATION</scope>
    <source>
        <strain evidence="2">17573</strain>
    </source>
</reference>
<reference evidence="2" key="3">
    <citation type="submission" date="2025-08" db="UniProtKB">
        <authorList>
            <consortium name="Ensembl"/>
        </authorList>
    </citation>
    <scope>IDENTIFICATION</scope>
    <source>
        <strain evidence="2">17573</strain>
    </source>
</reference>
<evidence type="ECO:0000256" key="1">
    <source>
        <dbReference type="SAM" id="SignalP"/>
    </source>
</evidence>
<dbReference type="PANTHER" id="PTHR46254">
    <property type="entry name" value="PROTEIN GVQW1-RELATED"/>
    <property type="match status" value="1"/>
</dbReference>
<dbReference type="PANTHER" id="PTHR46254:SF12">
    <property type="entry name" value="RNA BINDING MOTIF SINGLE STRANDED INTERACTING PROTEIN 2"/>
    <property type="match status" value="1"/>
</dbReference>
<organism evidence="2 3">
    <name type="scientific">Macaca mulatta</name>
    <name type="common">Rhesus macaque</name>
    <dbReference type="NCBI Taxonomy" id="9544"/>
    <lineage>
        <taxon>Eukaryota</taxon>
        <taxon>Metazoa</taxon>
        <taxon>Chordata</taxon>
        <taxon>Craniata</taxon>
        <taxon>Vertebrata</taxon>
        <taxon>Euteleostomi</taxon>
        <taxon>Mammalia</taxon>
        <taxon>Eutheria</taxon>
        <taxon>Euarchontoglires</taxon>
        <taxon>Primates</taxon>
        <taxon>Haplorrhini</taxon>
        <taxon>Catarrhini</taxon>
        <taxon>Cercopithecidae</taxon>
        <taxon>Cercopithecinae</taxon>
        <taxon>Macaca</taxon>
    </lineage>
</organism>
<dbReference type="Ensembl" id="ENSMMUT00000092964.1">
    <property type="protein sequence ID" value="ENSMMUP00000064213.1"/>
    <property type="gene ID" value="ENSMMUG00000052460.1"/>
</dbReference>
<feature type="chain" id="PRO_5023837131" evidence="1">
    <location>
        <begin position="21"/>
        <end position="107"/>
    </location>
</feature>
<dbReference type="Proteomes" id="UP000006718">
    <property type="component" value="Chromosome 14"/>
</dbReference>
<feature type="signal peptide" evidence="1">
    <location>
        <begin position="1"/>
        <end position="20"/>
    </location>
</feature>
<keyword evidence="1" id="KW-0732">Signal</keyword>
<dbReference type="InParanoid" id="A0A5F7ZGB2"/>
<accession>A0A5F7ZGB2</accession>
<protein>
    <submittedName>
        <fullName evidence="2">Uncharacterized protein</fullName>
    </submittedName>
</protein>
<dbReference type="GeneTree" id="ENSGT00940000161627"/>
<proteinExistence type="predicted"/>
<dbReference type="STRING" id="9544.ENSMMUP00000064213"/>
<keyword evidence="3" id="KW-1185">Reference proteome</keyword>